<dbReference type="SUPFAM" id="SSF53756">
    <property type="entry name" value="UDP-Glycosyltransferase/glycogen phosphorylase"/>
    <property type="match status" value="1"/>
</dbReference>
<evidence type="ECO:0000313" key="7">
    <source>
        <dbReference type="Proteomes" id="UP000654075"/>
    </source>
</evidence>
<dbReference type="OrthoDB" id="1933483at2759"/>
<dbReference type="GO" id="GO:0006751">
    <property type="term" value="P:glutathione catabolic process"/>
    <property type="evidence" value="ECO:0007669"/>
    <property type="project" value="InterPro"/>
</dbReference>
<dbReference type="InterPro" id="IPR002213">
    <property type="entry name" value="UDP_glucos_trans"/>
</dbReference>
<protein>
    <recommendedName>
        <fullName evidence="1">glutathione-specific gamma-glutamylcyclotransferase</fullName>
        <ecNumber evidence="1">4.3.2.7</ecNumber>
    </recommendedName>
</protein>
<evidence type="ECO:0000256" key="3">
    <source>
        <dbReference type="ARBA" id="ARBA00023239"/>
    </source>
</evidence>
<keyword evidence="2" id="KW-0808">Transferase</keyword>
<dbReference type="GO" id="GO:0061928">
    <property type="term" value="F:glutathione specific gamma-glutamylcyclotransferase activity"/>
    <property type="evidence" value="ECO:0007669"/>
    <property type="project" value="UniProtKB-EC"/>
</dbReference>
<dbReference type="Pfam" id="PF06722">
    <property type="entry name" value="EryCIII-like_C"/>
    <property type="match status" value="1"/>
</dbReference>
<keyword evidence="7" id="KW-1185">Reference proteome</keyword>
<evidence type="ECO:0000256" key="2">
    <source>
        <dbReference type="ARBA" id="ARBA00022679"/>
    </source>
</evidence>
<dbReference type="CDD" id="cd03784">
    <property type="entry name" value="GT1_Gtf-like"/>
    <property type="match status" value="1"/>
</dbReference>
<feature type="compositionally biased region" description="Polar residues" evidence="4">
    <location>
        <begin position="588"/>
        <end position="618"/>
    </location>
</feature>
<proteinExistence type="predicted"/>
<comment type="caution">
    <text evidence="6">The sequence shown here is derived from an EMBL/GenBank/DDBJ whole genome shotgun (WGS) entry which is preliminary data.</text>
</comment>
<feature type="compositionally biased region" description="Low complexity" evidence="4">
    <location>
        <begin position="1346"/>
        <end position="1355"/>
    </location>
</feature>
<dbReference type="Gene3D" id="3.40.50.2000">
    <property type="entry name" value="Glycogen Phosphorylase B"/>
    <property type="match status" value="2"/>
</dbReference>
<dbReference type="Pfam" id="PF04752">
    <property type="entry name" value="ChaC"/>
    <property type="match status" value="1"/>
</dbReference>
<accession>A0A813H2K7</accession>
<sequence>MDPRVPSSVRVAFIVEGTRGDIQPYVALGLRLQARGNVVKFFSNVDHRSLFESFDLAYEGTMYSMSAAMGREDIKAALASGSAFRALKALADIRMEAMPEDIQRLFAALESFKPTVLVASYLSRVKALVWSVDRTTPLVNLELQVQLPVSDKAPGGLPVLPFGMNRVWFWLLSKGAREAIGKVKEIVKENLNVDLNGKLEVSWLLHFWYDIPNLPAPSFLGISTLVIPAHDEWPKENFYPCGFFIVDEQKQDQMMKDSSKGSHFGADSNSALTKFLSAGPPPVYLGWGSMVCKSPEWMVTLAVEALMHAGARGVLLGGWAGLGPDAVPAELQDFCREKVVFVTTAPHEWLFPQCACLVHHGGSGTTATSIRSGRPTVITPIIGDQFDFAEGVNAIGCGVGLGHMSGLSPTVLGDAIKRCLEEDNIISKAKETGAKLCAEDGCGNFLRVFDEWLVKDFATGTWLEKHNGMLKKCATEWEAEELIALEPTCAEGYYWQSVALQGLGRGQEALEALMSALEYEPQNSLYQGVFTALFEEIYAHEQEGSLNSHAEVHGDAPVTGDAAVGATQPPSTEVLARRPRGTGPRDALSTTTQATHLSSRSTTPTEVSEVLSRSSSNDSLYDEAGATFDELGRPLPKEADGCLVPLGECALGVQVLGLVSTNCCACLVSLRQSALSIFVGACFAAEAPPMLRQWLGSEAPGVQVDCVHQVQATLLLGPEVWRAQSLLKPTVDTTADFDGPPAVRTIFGYGSLIFRPGFRYSHARPACVEGFARRFWQRSVDHRGTPESPGRVLTLVRVSEVEAESGHDGTRQPVVYGLAYDVDEADWPAALEALDIRERHGYTRTVTDLLAHNTGSEGVAASLGRALVYYAHDPRGSSAYAGPESVGDTAAIIARSVGPSGRNDQYLFSLLEALREWELPLEPYLEEQGVGGGRQGSARLQQQVTTQKGLNCDNRVNTDTLLTDHVVGFICLAGPTGRSYKLGIDILQLEVHAMYDVMNSRTAGVGGTLQASQMAGLLGQGGLDDELSAGGAAVARAGPARSNSLSVSFCLELECFLPDLGALVPDRLVPVEKRQDLFALVAEVLSRELLEVDAAAGHRCRVRTERPPPPPFGDSTVSTVSTLLSEERPEENNSQEKSQGSRRISAEPCDWGRLWTATADGSIQPKGANPFPVELVSKRMRFQEFDVTLFCDVVHALRSPPLRAATNESTGLHVHIGRHPRFFSVAEVAAILKAYLRFEPVINQLLLPITRQKNRFCMDLRAVLAKAHGLGDTATDEVLFALINQVLERIRSLSLQDREALARGCRGRLRKDELTSALLGEGTLWRNKRALQLSPPQDVLTRAKANNNTDNNNNNSAEPGIRAPDASATGSGSRWLPAGMVLQEISSNGSLLWRPPTRQDLQALWGKDGAGTDGAGTEGGSDDDDASDPPTPWGVLELLEDEEEVECSFCLPDGVQPESLDLWILRDSLILDRHGARYCKLNLMRIALPSERATLEFRQFPGGNLSQTLVIWGWVKFLGLLVTHACACAAGSAGPGAGLPSEGTEGALRGFLHLHTDTLLLAWFRDVQNRLPKPSEALTAMRLKWERLWSCWMASSNADPQASVKAAGSFMDACQDWRNLFQATSAVRSVFPPSDPLWSPLSQHREHCERFMQRIYTALEQHLGVYVGLLRAAEEVSRLTSLSTVIKLVLDNRKLRRTSEEVRAVQAGISETLGWGACKPEVARRIAELGKQCAELTLNHSSNLLQHCESAATAFHSCNLLQHGESTATAFDGVAATRADAHFCASASGGLQVQKFVHPKRGDRASLAQLQRLHHELCSWLLVPRVEEVEGLWSGLRARGWTTERVQQLESLVQKSWAQSEGLPVARAWFQASKGRDSASLGPGSAVYN</sequence>
<dbReference type="InterPro" id="IPR011990">
    <property type="entry name" value="TPR-like_helical_dom_sf"/>
</dbReference>
<dbReference type="PANTHER" id="PTHR48050">
    <property type="entry name" value="STEROL 3-BETA-GLUCOSYLTRANSFERASE"/>
    <property type="match status" value="1"/>
</dbReference>
<feature type="domain" description="Erythromycin biosynthesis protein CIII-like C-terminal" evidence="5">
    <location>
        <begin position="339"/>
        <end position="431"/>
    </location>
</feature>
<dbReference type="FunFam" id="3.40.50.2000:FF:000009">
    <property type="entry name" value="Sterol 3-beta-glucosyltransferase UGT80A2"/>
    <property type="match status" value="1"/>
</dbReference>
<dbReference type="InterPro" id="IPR036568">
    <property type="entry name" value="GGCT-like_sf"/>
</dbReference>
<feature type="region of interest" description="Disordered" evidence="4">
    <location>
        <begin position="1404"/>
        <end position="1432"/>
    </location>
</feature>
<feature type="compositionally biased region" description="Low complexity" evidence="4">
    <location>
        <begin position="1115"/>
        <end position="1124"/>
    </location>
</feature>
<reference evidence="6" key="1">
    <citation type="submission" date="2021-02" db="EMBL/GenBank/DDBJ databases">
        <authorList>
            <person name="Dougan E. K."/>
            <person name="Rhodes N."/>
            <person name="Thang M."/>
            <person name="Chan C."/>
        </authorList>
    </citation>
    <scope>NUCLEOTIDE SEQUENCE</scope>
</reference>
<evidence type="ECO:0000259" key="5">
    <source>
        <dbReference type="Pfam" id="PF06722"/>
    </source>
</evidence>
<gene>
    <name evidence="6" type="ORF">PGLA1383_LOCUS47950</name>
</gene>
<feature type="region of interest" description="Disordered" evidence="4">
    <location>
        <begin position="1342"/>
        <end position="1372"/>
    </location>
</feature>
<evidence type="ECO:0000256" key="4">
    <source>
        <dbReference type="SAM" id="MobiDB-lite"/>
    </source>
</evidence>
<evidence type="ECO:0000313" key="6">
    <source>
        <dbReference type="EMBL" id="CAE8631951.1"/>
    </source>
</evidence>
<dbReference type="InterPro" id="IPR010610">
    <property type="entry name" value="EryCIII-like_C"/>
</dbReference>
<dbReference type="Pfam" id="PF12224">
    <property type="entry name" value="Amidoligase_2"/>
    <property type="match status" value="1"/>
</dbReference>
<dbReference type="Gene3D" id="3.10.490.10">
    <property type="entry name" value="Gamma-glutamyl cyclotransferase-like"/>
    <property type="match status" value="1"/>
</dbReference>
<dbReference type="EC" id="4.3.2.7" evidence="1"/>
<feature type="region of interest" description="Disordered" evidence="4">
    <location>
        <begin position="1101"/>
        <end position="1145"/>
    </location>
</feature>
<dbReference type="EMBL" id="CAJNNV010030256">
    <property type="protein sequence ID" value="CAE8631951.1"/>
    <property type="molecule type" value="Genomic_DNA"/>
</dbReference>
<dbReference type="PANTHER" id="PTHR48050:SF13">
    <property type="entry name" value="STEROL 3-BETA-GLUCOSYLTRANSFERASE UGT80A2"/>
    <property type="match status" value="1"/>
</dbReference>
<dbReference type="InterPro" id="IPR013024">
    <property type="entry name" value="GGCT-like"/>
</dbReference>
<feature type="region of interest" description="Disordered" evidence="4">
    <location>
        <begin position="550"/>
        <end position="618"/>
    </location>
</feature>
<feature type="compositionally biased region" description="Gly residues" evidence="4">
    <location>
        <begin position="1408"/>
        <end position="1419"/>
    </location>
</feature>
<dbReference type="GO" id="GO:0016906">
    <property type="term" value="F:sterol 3-beta-glucosyltransferase activity"/>
    <property type="evidence" value="ECO:0007669"/>
    <property type="project" value="UniProtKB-ARBA"/>
</dbReference>
<dbReference type="SUPFAM" id="SSF48452">
    <property type="entry name" value="TPR-like"/>
    <property type="match status" value="1"/>
</dbReference>
<organism evidence="6 7">
    <name type="scientific">Polarella glacialis</name>
    <name type="common">Dinoflagellate</name>
    <dbReference type="NCBI Taxonomy" id="89957"/>
    <lineage>
        <taxon>Eukaryota</taxon>
        <taxon>Sar</taxon>
        <taxon>Alveolata</taxon>
        <taxon>Dinophyceae</taxon>
        <taxon>Suessiales</taxon>
        <taxon>Suessiaceae</taxon>
        <taxon>Polarella</taxon>
    </lineage>
</organism>
<keyword evidence="3" id="KW-0456">Lyase</keyword>
<dbReference type="InterPro" id="IPR006840">
    <property type="entry name" value="ChaC"/>
</dbReference>
<evidence type="ECO:0000256" key="1">
    <source>
        <dbReference type="ARBA" id="ARBA00012344"/>
    </source>
</evidence>
<name>A0A813H2K7_POLGL</name>
<dbReference type="Gene3D" id="1.25.40.10">
    <property type="entry name" value="Tetratricopeptide repeat domain"/>
    <property type="match status" value="1"/>
</dbReference>
<dbReference type="InterPro" id="IPR050426">
    <property type="entry name" value="Glycosyltransferase_28"/>
</dbReference>
<dbReference type="CDD" id="cd06661">
    <property type="entry name" value="GGCT_like"/>
    <property type="match status" value="1"/>
</dbReference>
<dbReference type="InterPro" id="IPR022025">
    <property type="entry name" value="Amidoligase_2"/>
</dbReference>
<dbReference type="SUPFAM" id="SSF110857">
    <property type="entry name" value="Gamma-glutamyl cyclotransferase-like"/>
    <property type="match status" value="1"/>
</dbReference>
<dbReference type="Proteomes" id="UP000654075">
    <property type="component" value="Unassembled WGS sequence"/>
</dbReference>